<accession>A0ABS6TK86</accession>
<dbReference type="RefSeq" id="WP_228867302.1">
    <property type="nucleotide sequence ID" value="NZ_JAHUVW010000001.1"/>
</dbReference>
<dbReference type="InterPro" id="IPR034139">
    <property type="entry name" value="TOPRIM_OLD"/>
</dbReference>
<feature type="domain" description="OLD protein-like TOPRIM" evidence="3">
    <location>
        <begin position="470"/>
        <end position="534"/>
    </location>
</feature>
<feature type="region of interest" description="Disordered" evidence="1">
    <location>
        <begin position="535"/>
        <end position="556"/>
    </location>
</feature>
<dbReference type="InterPro" id="IPR027417">
    <property type="entry name" value="P-loop_NTPase"/>
</dbReference>
<keyword evidence="4" id="KW-0540">Nuclease</keyword>
<feature type="domain" description="Endonuclease GajA/Old nuclease/RecF-like AAA" evidence="2">
    <location>
        <begin position="1"/>
        <end position="67"/>
    </location>
</feature>
<protein>
    <submittedName>
        <fullName evidence="4">ATP-dependent endonuclease</fullName>
    </submittedName>
</protein>
<evidence type="ECO:0000259" key="3">
    <source>
        <dbReference type="Pfam" id="PF20469"/>
    </source>
</evidence>
<dbReference type="SUPFAM" id="SSF52540">
    <property type="entry name" value="P-loop containing nucleoside triphosphate hydrolases"/>
    <property type="match status" value="1"/>
</dbReference>
<evidence type="ECO:0000313" key="4">
    <source>
        <dbReference type="EMBL" id="MBV7668632.1"/>
    </source>
</evidence>
<evidence type="ECO:0000313" key="5">
    <source>
        <dbReference type="Proteomes" id="UP000735541"/>
    </source>
</evidence>
<keyword evidence="5" id="KW-1185">Reference proteome</keyword>
<keyword evidence="4" id="KW-0378">Hydrolase</keyword>
<dbReference type="GO" id="GO:0004519">
    <property type="term" value="F:endonuclease activity"/>
    <property type="evidence" value="ECO:0007669"/>
    <property type="project" value="UniProtKB-KW"/>
</dbReference>
<dbReference type="Proteomes" id="UP000735541">
    <property type="component" value="Unassembled WGS sequence"/>
</dbReference>
<organism evidence="4 5">
    <name type="scientific">Streptomyces halstedii</name>
    <dbReference type="NCBI Taxonomy" id="1944"/>
    <lineage>
        <taxon>Bacteria</taxon>
        <taxon>Bacillati</taxon>
        <taxon>Actinomycetota</taxon>
        <taxon>Actinomycetes</taxon>
        <taxon>Kitasatosporales</taxon>
        <taxon>Streptomycetaceae</taxon>
        <taxon>Streptomyces</taxon>
    </lineage>
</organism>
<sequence>MHIKSFRVENFRRLKNVRVDLDKKTTIFVGANNSGKTSATHVFQRFLDPKVRFQIYDFTADCWDVFNSFDPAEGNAETDLPKIYFDLWFEVDDENMHRVVDLLPGLDWNGEPVGLRMVYAPRDPSTLMANYLKSRDDRRLPVTIPTGAYQPWPLNLTDYLTKRLTNEYEIKYFVLDARKCDTQLMPEVGYEPFYLGTNASGAGALVSALLKVDFLNAQRHLTDAESHGRAEDLSRRLSRYYQRNLQKFETDLDALSAIANSESALNEHFAQAFDSILKSIEHLGYPGANNAGLVVKASFNVQNMLSTSARVHYMLPTANGTTLPDSSQFLPDQYNGLGFKNLIYMAVEILDFHHAWEETEGQRPPVHLIMIEEPEAHLHAQLQQVFIRRVFELLPEPKPGFHTQMVVTTHSSHILYESSFQPIRYFCRDRSGQAVHRSEVKNLSIFYNGEQKATRDFLQQYLKLTHCDLFFADAAVLVEGNVERLLLPLIIERKFPALKACHLTILEVGGAFAHKFQELLEFLDITTLAITDLDSSEPKEQQGPEKNDSNGGHACRTTVPRAVTSNETLAHWFPKLTTIEELLNLPDSEKVVQRDGGGSGNIRVTYQTRRLAAWGADAIELAGRTLEEAFALENLAWTQDPSKKSIGLSIPKSSQMTLDELHDALFKRVRNLDKTRFALGLIAEQDTAWRPPQYIMDGLEWLREHLLPQPLQPSTEGKDKE</sequence>
<evidence type="ECO:0000259" key="2">
    <source>
        <dbReference type="Pfam" id="PF13175"/>
    </source>
</evidence>
<evidence type="ECO:0000256" key="1">
    <source>
        <dbReference type="SAM" id="MobiDB-lite"/>
    </source>
</evidence>
<dbReference type="Gene3D" id="3.40.50.300">
    <property type="entry name" value="P-loop containing nucleotide triphosphate hydrolases"/>
    <property type="match status" value="1"/>
</dbReference>
<proteinExistence type="predicted"/>
<dbReference type="Pfam" id="PF20469">
    <property type="entry name" value="OLD-like_TOPRIM"/>
    <property type="match status" value="1"/>
</dbReference>
<reference evidence="4 5" key="1">
    <citation type="submission" date="2021-07" db="EMBL/GenBank/DDBJ databases">
        <title>Sequencing Streptomyces halstedii LGO-A4 genome an citrus endophytic actinomycete.</title>
        <authorList>
            <person name="Samborskyy M."/>
            <person name="Scott N."/>
            <person name="Deglau R."/>
            <person name="Dickens S."/>
            <person name="Oliveira L.G."/>
        </authorList>
    </citation>
    <scope>NUCLEOTIDE SEQUENCE [LARGE SCALE GENOMIC DNA]</scope>
    <source>
        <strain evidence="4 5">LGO-A4</strain>
    </source>
</reference>
<dbReference type="EMBL" id="JAHUVW010000001">
    <property type="protein sequence ID" value="MBV7668632.1"/>
    <property type="molecule type" value="Genomic_DNA"/>
</dbReference>
<dbReference type="Pfam" id="PF13175">
    <property type="entry name" value="AAA_15"/>
    <property type="match status" value="2"/>
</dbReference>
<feature type="compositionally biased region" description="Basic and acidic residues" evidence="1">
    <location>
        <begin position="536"/>
        <end position="548"/>
    </location>
</feature>
<comment type="caution">
    <text evidence="4">The sequence shown here is derived from an EMBL/GenBank/DDBJ whole genome shotgun (WGS) entry which is preliminary data.</text>
</comment>
<dbReference type="PANTHER" id="PTHR43581">
    <property type="entry name" value="ATP/GTP PHOSPHATASE"/>
    <property type="match status" value="1"/>
</dbReference>
<feature type="domain" description="Endonuclease GajA/Old nuclease/RecF-like AAA" evidence="2">
    <location>
        <begin position="238"/>
        <end position="414"/>
    </location>
</feature>
<dbReference type="InterPro" id="IPR051396">
    <property type="entry name" value="Bact_Antivir_Def_Nuclease"/>
</dbReference>
<dbReference type="CDD" id="cd01026">
    <property type="entry name" value="TOPRIM_OLD"/>
    <property type="match status" value="1"/>
</dbReference>
<gene>
    <name evidence="4" type="ORF">STHAL_03830</name>
</gene>
<keyword evidence="4" id="KW-0255">Endonuclease</keyword>
<dbReference type="PANTHER" id="PTHR43581:SF2">
    <property type="entry name" value="EXCINUCLEASE ATPASE SUBUNIT"/>
    <property type="match status" value="1"/>
</dbReference>
<dbReference type="InterPro" id="IPR041685">
    <property type="entry name" value="AAA_GajA/Old/RecF-like"/>
</dbReference>
<name>A0ABS6TK86_STRHA</name>